<feature type="signal peptide" evidence="6">
    <location>
        <begin position="1"/>
        <end position="28"/>
    </location>
</feature>
<reference evidence="8 9" key="1">
    <citation type="submission" date="2024-09" db="EMBL/GenBank/DDBJ databases">
        <title>Chromosome-scale assembly of Riccia sorocarpa.</title>
        <authorList>
            <person name="Paukszto L."/>
        </authorList>
    </citation>
    <scope>NUCLEOTIDE SEQUENCE [LARGE SCALE GENOMIC DNA]</scope>
    <source>
        <strain evidence="8">LP-2024</strain>
        <tissue evidence="8">Aerial parts of the thallus</tissue>
    </source>
</reference>
<dbReference type="InterPro" id="IPR003245">
    <property type="entry name" value="Phytocyanin_dom"/>
</dbReference>
<feature type="domain" description="Phytocyanin" evidence="7">
    <location>
        <begin position="29"/>
        <end position="130"/>
    </location>
</feature>
<dbReference type="GO" id="GO:0046872">
    <property type="term" value="F:metal ion binding"/>
    <property type="evidence" value="ECO:0007669"/>
    <property type="project" value="UniProtKB-KW"/>
</dbReference>
<keyword evidence="3" id="KW-1015">Disulfide bond</keyword>
<keyword evidence="1" id="KW-0479">Metal-binding</keyword>
<name>A0ABD3HSR9_9MARC</name>
<dbReference type="PROSITE" id="PS51485">
    <property type="entry name" value="PHYTOCYANIN"/>
    <property type="match status" value="1"/>
</dbReference>
<dbReference type="InterPro" id="IPR028871">
    <property type="entry name" value="BlueCu_1_BS"/>
</dbReference>
<dbReference type="InterPro" id="IPR008972">
    <property type="entry name" value="Cupredoxin"/>
</dbReference>
<comment type="caution">
    <text evidence="8">The sequence shown here is derived from an EMBL/GenBank/DDBJ whole genome shotgun (WGS) entry which is preliminary data.</text>
</comment>
<evidence type="ECO:0000259" key="7">
    <source>
        <dbReference type="PROSITE" id="PS51485"/>
    </source>
</evidence>
<keyword evidence="2" id="KW-0186">Copper</keyword>
<gene>
    <name evidence="8" type="ORF">R1sor_007040</name>
</gene>
<dbReference type="Pfam" id="PF02298">
    <property type="entry name" value="Cu_bind_like"/>
    <property type="match status" value="1"/>
</dbReference>
<evidence type="ECO:0000313" key="9">
    <source>
        <dbReference type="Proteomes" id="UP001633002"/>
    </source>
</evidence>
<evidence type="ECO:0000256" key="2">
    <source>
        <dbReference type="ARBA" id="ARBA00023008"/>
    </source>
</evidence>
<feature type="region of interest" description="Disordered" evidence="5">
    <location>
        <begin position="129"/>
        <end position="184"/>
    </location>
</feature>
<dbReference type="EMBL" id="JBJQOH010000003">
    <property type="protein sequence ID" value="KAL3693389.1"/>
    <property type="molecule type" value="Genomic_DNA"/>
</dbReference>
<proteinExistence type="predicted"/>
<evidence type="ECO:0000256" key="3">
    <source>
        <dbReference type="ARBA" id="ARBA00023157"/>
    </source>
</evidence>
<evidence type="ECO:0000256" key="6">
    <source>
        <dbReference type="SAM" id="SignalP"/>
    </source>
</evidence>
<organism evidence="8 9">
    <name type="scientific">Riccia sorocarpa</name>
    <dbReference type="NCBI Taxonomy" id="122646"/>
    <lineage>
        <taxon>Eukaryota</taxon>
        <taxon>Viridiplantae</taxon>
        <taxon>Streptophyta</taxon>
        <taxon>Embryophyta</taxon>
        <taxon>Marchantiophyta</taxon>
        <taxon>Marchantiopsida</taxon>
        <taxon>Marchantiidae</taxon>
        <taxon>Marchantiales</taxon>
        <taxon>Ricciaceae</taxon>
        <taxon>Riccia</taxon>
    </lineage>
</organism>
<feature type="compositionally biased region" description="Low complexity" evidence="5">
    <location>
        <begin position="149"/>
        <end position="162"/>
    </location>
</feature>
<evidence type="ECO:0000256" key="5">
    <source>
        <dbReference type="SAM" id="MobiDB-lite"/>
    </source>
</evidence>
<evidence type="ECO:0000256" key="1">
    <source>
        <dbReference type="ARBA" id="ARBA00022723"/>
    </source>
</evidence>
<feature type="chain" id="PRO_5044771541" description="Phytocyanin domain-containing protein" evidence="6">
    <location>
        <begin position="29"/>
        <end position="205"/>
    </location>
</feature>
<dbReference type="AlphaFoldDB" id="A0ABD3HSR9"/>
<sequence>MARGGLSSSALVFLFLCCAGFLVSSSFAKTHIVGGGKWTYQTSPTFYDDWAANQTFEVNDDLLFVYAKASHNVWVVTVADLATCNAENSVEKYEDANATISLYRSGDFAFLCEYPGHCTQGMKMKLTVPEAPAGSPGSAPAPSPEEESAPAPQVAPTPEDLQSPPPPPDSTDTSPPEPSAATSLPSLSALVVGSLSAYLAALFIL</sequence>
<keyword evidence="9" id="KW-1185">Reference proteome</keyword>
<dbReference type="Gene3D" id="2.60.40.420">
    <property type="entry name" value="Cupredoxins - blue copper proteins"/>
    <property type="match status" value="1"/>
</dbReference>
<dbReference type="PANTHER" id="PTHR33021">
    <property type="entry name" value="BLUE COPPER PROTEIN"/>
    <property type="match status" value="1"/>
</dbReference>
<dbReference type="CDD" id="cd04216">
    <property type="entry name" value="Phytocyanin"/>
    <property type="match status" value="1"/>
</dbReference>
<keyword evidence="6" id="KW-0732">Signal</keyword>
<accession>A0ABD3HSR9</accession>
<feature type="compositionally biased region" description="Low complexity" evidence="5">
    <location>
        <begin position="170"/>
        <end position="184"/>
    </location>
</feature>
<protein>
    <recommendedName>
        <fullName evidence="7">Phytocyanin domain-containing protein</fullName>
    </recommendedName>
</protein>
<evidence type="ECO:0000256" key="4">
    <source>
        <dbReference type="ARBA" id="ARBA00023180"/>
    </source>
</evidence>
<dbReference type="PROSITE" id="PS00196">
    <property type="entry name" value="COPPER_BLUE"/>
    <property type="match status" value="1"/>
</dbReference>
<feature type="compositionally biased region" description="Low complexity" evidence="5">
    <location>
        <begin position="129"/>
        <end position="140"/>
    </location>
</feature>
<dbReference type="SUPFAM" id="SSF49503">
    <property type="entry name" value="Cupredoxins"/>
    <property type="match status" value="1"/>
</dbReference>
<keyword evidence="4" id="KW-0325">Glycoprotein</keyword>
<evidence type="ECO:0000313" key="8">
    <source>
        <dbReference type="EMBL" id="KAL3693389.1"/>
    </source>
</evidence>
<dbReference type="FunFam" id="2.60.40.420:FF:000034">
    <property type="entry name" value="Cupredoxin superfamily protein"/>
    <property type="match status" value="1"/>
</dbReference>
<dbReference type="Proteomes" id="UP001633002">
    <property type="component" value="Unassembled WGS sequence"/>
</dbReference>
<dbReference type="InterPro" id="IPR039391">
    <property type="entry name" value="Phytocyanin-like"/>
</dbReference>
<dbReference type="PANTHER" id="PTHR33021:SF537">
    <property type="entry name" value="UCLACYANIN 2"/>
    <property type="match status" value="1"/>
</dbReference>